<sequence>MERKNAVDPIQFFDYYEANGWKVGRNSMKDWKAAVRTWERNENVGKKPKAADQNDPYAELR</sequence>
<organism evidence="2">
    <name type="scientific">bioreactor metagenome</name>
    <dbReference type="NCBI Taxonomy" id="1076179"/>
    <lineage>
        <taxon>unclassified sequences</taxon>
        <taxon>metagenomes</taxon>
        <taxon>ecological metagenomes</taxon>
    </lineage>
</organism>
<name>A0A645I7J3_9ZZZZ</name>
<reference evidence="2" key="1">
    <citation type="submission" date="2019-08" db="EMBL/GenBank/DDBJ databases">
        <authorList>
            <person name="Kucharzyk K."/>
            <person name="Murdoch R.W."/>
            <person name="Higgins S."/>
            <person name="Loffler F."/>
        </authorList>
    </citation>
    <scope>NUCLEOTIDE SEQUENCE</scope>
</reference>
<feature type="region of interest" description="Disordered" evidence="1">
    <location>
        <begin position="39"/>
        <end position="61"/>
    </location>
</feature>
<accession>A0A645I7J3</accession>
<gene>
    <name evidence="2" type="ORF">SDC9_190962</name>
</gene>
<evidence type="ECO:0000256" key="1">
    <source>
        <dbReference type="SAM" id="MobiDB-lite"/>
    </source>
</evidence>
<comment type="caution">
    <text evidence="2">The sequence shown here is derived from an EMBL/GenBank/DDBJ whole genome shotgun (WGS) entry which is preliminary data.</text>
</comment>
<dbReference type="AlphaFoldDB" id="A0A645I7J3"/>
<protein>
    <submittedName>
        <fullName evidence="2">Uncharacterized protein</fullName>
    </submittedName>
</protein>
<dbReference type="EMBL" id="VSSQ01101785">
    <property type="protein sequence ID" value="MPN43403.1"/>
    <property type="molecule type" value="Genomic_DNA"/>
</dbReference>
<evidence type="ECO:0000313" key="2">
    <source>
        <dbReference type="EMBL" id="MPN43403.1"/>
    </source>
</evidence>
<proteinExistence type="predicted"/>